<reference evidence="2" key="1">
    <citation type="journal article" date="2020" name="mSystems">
        <title>Genome- and Community-Level Interaction Insights into Carbon Utilization and Element Cycling Functions of Hydrothermarchaeota in Hydrothermal Sediment.</title>
        <authorList>
            <person name="Zhou Z."/>
            <person name="Liu Y."/>
            <person name="Xu W."/>
            <person name="Pan J."/>
            <person name="Luo Z.H."/>
            <person name="Li M."/>
        </authorList>
    </citation>
    <scope>NUCLEOTIDE SEQUENCE [LARGE SCALE GENOMIC DNA]</scope>
    <source>
        <strain evidence="2">SpSt-192</strain>
    </source>
</reference>
<dbReference type="EMBL" id="DSID01000415">
    <property type="protein sequence ID" value="HEX70685.1"/>
    <property type="molecule type" value="Genomic_DNA"/>
</dbReference>
<feature type="transmembrane region" description="Helical" evidence="1">
    <location>
        <begin position="9"/>
        <end position="33"/>
    </location>
</feature>
<name>A0A7C2WSE2_9BACT</name>
<protein>
    <submittedName>
        <fullName evidence="2">Uncharacterized protein</fullName>
    </submittedName>
</protein>
<feature type="transmembrane region" description="Helical" evidence="1">
    <location>
        <begin position="53"/>
        <end position="77"/>
    </location>
</feature>
<dbReference type="AlphaFoldDB" id="A0A7C2WSE2"/>
<keyword evidence="1" id="KW-0812">Transmembrane</keyword>
<keyword evidence="1" id="KW-0472">Membrane</keyword>
<evidence type="ECO:0000313" key="2">
    <source>
        <dbReference type="EMBL" id="HEX70685.1"/>
    </source>
</evidence>
<accession>A0A7C2WSE2</accession>
<proteinExistence type="predicted"/>
<feature type="transmembrane region" description="Helical" evidence="1">
    <location>
        <begin position="150"/>
        <end position="176"/>
    </location>
</feature>
<evidence type="ECO:0000256" key="1">
    <source>
        <dbReference type="SAM" id="Phobius"/>
    </source>
</evidence>
<keyword evidence="1" id="KW-1133">Transmembrane helix</keyword>
<organism evidence="2">
    <name type="scientific">Thermorudis sp</name>
    <dbReference type="NCBI Taxonomy" id="1969470"/>
    <lineage>
        <taxon>Bacteria</taxon>
        <taxon>Pseudomonadati</taxon>
        <taxon>Thermomicrobiota</taxon>
        <taxon>Thermomicrobia</taxon>
        <taxon>Thermomicrobia incertae sedis</taxon>
        <taxon>Thermorudis</taxon>
    </lineage>
</organism>
<sequence length="191" mass="21436">MRSASTRCFAYGVAGILFGLVVWLTLVFLNWYAPANILGSDPWWRPPKALINYPLLYDLVNDWLMFLLWLLPVLPIIVIETRASRRPELAALAVTLCWTAALVAYYALYAGTLLLGFGGPQLGVRLDQGWEAWWRGVVALRIHQMVGHDFLLYTTIALVGGPIVGWLGGQGMLLLARCWQALRPPRLHAEH</sequence>
<gene>
    <name evidence="2" type="ORF">ENP13_05520</name>
</gene>
<comment type="caution">
    <text evidence="2">The sequence shown here is derived from an EMBL/GenBank/DDBJ whole genome shotgun (WGS) entry which is preliminary data.</text>
</comment>
<feature type="transmembrane region" description="Helical" evidence="1">
    <location>
        <begin position="89"/>
        <end position="108"/>
    </location>
</feature>